<protein>
    <recommendedName>
        <fullName evidence="4">FAM86 N-terminal domain-containing protein</fullName>
    </recommendedName>
</protein>
<dbReference type="PANTHER" id="PTHR14614">
    <property type="entry name" value="HEPATOCELLULAR CARCINOMA-ASSOCIATED ANTIGEN"/>
    <property type="match status" value="1"/>
</dbReference>
<feature type="compositionally biased region" description="Acidic residues" evidence="1">
    <location>
        <begin position="61"/>
        <end position="71"/>
    </location>
</feature>
<dbReference type="InterPro" id="IPR019410">
    <property type="entry name" value="Methyltransf_16"/>
</dbReference>
<gene>
    <name evidence="2" type="ORF">CXQ87_003399</name>
</gene>
<name>A0A2V1ADE0_9ASCO</name>
<feature type="compositionally biased region" description="Polar residues" evidence="1">
    <location>
        <begin position="119"/>
        <end position="128"/>
    </location>
</feature>
<evidence type="ECO:0008006" key="4">
    <source>
        <dbReference type="Google" id="ProtNLM"/>
    </source>
</evidence>
<dbReference type="InterPro" id="IPR029063">
    <property type="entry name" value="SAM-dependent_MTases_sf"/>
</dbReference>
<dbReference type="EMBL" id="PKFP01000003">
    <property type="protein sequence ID" value="PVH15556.1"/>
    <property type="molecule type" value="Genomic_DNA"/>
</dbReference>
<feature type="compositionally biased region" description="Basic and acidic residues" evidence="1">
    <location>
        <begin position="97"/>
        <end position="113"/>
    </location>
</feature>
<sequence length="371" mass="40799">MPSLIAALRSRALIKEVFAEPELLKTAPSGEVVAILEEIAETNPYYARTFLGEYVDWLEANPEDEEGDESEENRSEEKRNKSDEAVAALGELTLKNADGDEKDGTESPEDSTKTHQKHTNSITPSSTKHISKTDPYELLCSLLSAKPLTPTTPDLLQYPIDSSTWVSIQETPRVISGQGTTGARTWNAALLLALLLNTESRFEGAFKGSTILELGAGTGLVSAALAKKWSQHNPKKIIITDGDAGVVEKLPLTVELNGVGSHNIECVQYLWGETQLDEKVDVVLGADIVYDPSVLGILLDTLAGFFDAGAQYAIISRSDRNPETTRQWEEKCDERFEREVTRVEDPVKSTLPCWFHSGANDITVEIIRARR</sequence>
<dbReference type="VEuPathDB" id="FungiDB:CXQ87_003399"/>
<dbReference type="Gene3D" id="3.40.50.150">
    <property type="entry name" value="Vaccinia Virus protein VP39"/>
    <property type="match status" value="1"/>
</dbReference>
<reference evidence="2 3" key="1">
    <citation type="submission" date="2017-12" db="EMBL/GenBank/DDBJ databases">
        <title>Genome Sequence of the Amphotericin B-resistant Candida duobushaemulonii strain, B09383.</title>
        <authorList>
            <person name="Chow N.A."/>
            <person name="Gade L."/>
            <person name="Batra D."/>
            <person name="Rowe L.A."/>
            <person name="Loparev V.N."/>
            <person name="Litvintseva A.P."/>
        </authorList>
    </citation>
    <scope>NUCLEOTIDE SEQUENCE [LARGE SCALE GENOMIC DNA]</scope>
    <source>
        <strain evidence="2 3">B09383</strain>
    </source>
</reference>
<dbReference type="GO" id="GO:0008757">
    <property type="term" value="F:S-adenosylmethionine-dependent methyltransferase activity"/>
    <property type="evidence" value="ECO:0007669"/>
    <property type="project" value="UniProtKB-ARBA"/>
</dbReference>
<dbReference type="SUPFAM" id="SSF53335">
    <property type="entry name" value="S-adenosyl-L-methionine-dependent methyltransferases"/>
    <property type="match status" value="1"/>
</dbReference>
<feature type="region of interest" description="Disordered" evidence="1">
    <location>
        <begin position="60"/>
        <end position="130"/>
    </location>
</feature>
<dbReference type="Proteomes" id="UP000244406">
    <property type="component" value="Unassembled WGS sequence"/>
</dbReference>
<proteinExistence type="predicted"/>
<dbReference type="CDD" id="cd02440">
    <property type="entry name" value="AdoMet_MTases"/>
    <property type="match status" value="1"/>
</dbReference>
<comment type="caution">
    <text evidence="2">The sequence shown here is derived from an EMBL/GenBank/DDBJ whole genome shotgun (WGS) entry which is preliminary data.</text>
</comment>
<evidence type="ECO:0000313" key="2">
    <source>
        <dbReference type="EMBL" id="PVH15556.1"/>
    </source>
</evidence>
<accession>A0A2V1ADE0</accession>
<dbReference type="GeneID" id="37003399"/>
<feature type="compositionally biased region" description="Basic and acidic residues" evidence="1">
    <location>
        <begin position="72"/>
        <end position="84"/>
    </location>
</feature>
<dbReference type="AlphaFoldDB" id="A0A2V1ADE0"/>
<dbReference type="Pfam" id="PF10294">
    <property type="entry name" value="Methyltransf_16"/>
    <property type="match status" value="1"/>
</dbReference>
<dbReference type="GO" id="GO:0005737">
    <property type="term" value="C:cytoplasm"/>
    <property type="evidence" value="ECO:0007669"/>
    <property type="project" value="TreeGrafter"/>
</dbReference>
<evidence type="ECO:0000313" key="3">
    <source>
        <dbReference type="Proteomes" id="UP000244406"/>
    </source>
</evidence>
<keyword evidence="3" id="KW-1185">Reference proteome</keyword>
<dbReference type="RefSeq" id="XP_025336496.1">
    <property type="nucleotide sequence ID" value="XM_025481878.1"/>
</dbReference>
<organism evidence="2 3">
    <name type="scientific">Candidozyma duobushaemuli</name>
    <dbReference type="NCBI Taxonomy" id="1231522"/>
    <lineage>
        <taxon>Eukaryota</taxon>
        <taxon>Fungi</taxon>
        <taxon>Dikarya</taxon>
        <taxon>Ascomycota</taxon>
        <taxon>Saccharomycotina</taxon>
        <taxon>Pichiomycetes</taxon>
        <taxon>Metschnikowiaceae</taxon>
        <taxon>Candidozyma</taxon>
    </lineage>
</organism>
<dbReference type="PANTHER" id="PTHR14614:SF130">
    <property type="entry name" value="PROTEIN-LYSINE N-METHYLTRANSFERASE EEF2KMT"/>
    <property type="match status" value="1"/>
</dbReference>
<evidence type="ECO:0000256" key="1">
    <source>
        <dbReference type="SAM" id="MobiDB-lite"/>
    </source>
</evidence>